<gene>
    <name evidence="1" type="ORF">PDIGIT_LOCUS9367</name>
</gene>
<name>A0A9W4XLR3_9PLEO</name>
<dbReference type="AlphaFoldDB" id="A0A9W4XLR3"/>
<reference evidence="1" key="1">
    <citation type="submission" date="2023-01" db="EMBL/GenBank/DDBJ databases">
        <authorList>
            <person name="Van Ghelder C."/>
            <person name="Rancurel C."/>
        </authorList>
    </citation>
    <scope>NUCLEOTIDE SEQUENCE</scope>
    <source>
        <strain evidence="1">CNCM I-4278</strain>
    </source>
</reference>
<protein>
    <submittedName>
        <fullName evidence="1">Uncharacterized protein</fullName>
    </submittedName>
</protein>
<sequence>MSYICPVQRINAIHINDPLKCLIGDFNEIPDLSNYTATYQNGRQALERLAIRVRRNDSDSNGKLADRLYEAAQAVDSFYGFLKDFDRNVTAGKDHVLFTLRQFNNTPRPVPIYPGIERLEERQFLVKQFIQHLGPLKVDFKPLYSATAALNNGLQNLNKTLFDLNVVSGNGLGDVKTKFSPLFNGSMQALAKTETNPQFCDVETTSSFSKWFKRAETEKILELCKVNDYWISDLELFKIIAQHYKEHWKGLKDDMQIIKYLQGNITNVPAVSDADTIIIKDHYAHQFIEDYHRFMIANKSSSETES</sequence>
<keyword evidence="2" id="KW-1185">Reference proteome</keyword>
<dbReference type="Proteomes" id="UP001152607">
    <property type="component" value="Unassembled WGS sequence"/>
</dbReference>
<evidence type="ECO:0000313" key="2">
    <source>
        <dbReference type="Proteomes" id="UP001152607"/>
    </source>
</evidence>
<comment type="caution">
    <text evidence="1">The sequence shown here is derived from an EMBL/GenBank/DDBJ whole genome shotgun (WGS) entry which is preliminary data.</text>
</comment>
<evidence type="ECO:0000313" key="1">
    <source>
        <dbReference type="EMBL" id="CAI6336273.1"/>
    </source>
</evidence>
<dbReference type="EMBL" id="CAOQHR010000006">
    <property type="protein sequence ID" value="CAI6336273.1"/>
    <property type="molecule type" value="Genomic_DNA"/>
</dbReference>
<organism evidence="1 2">
    <name type="scientific">Periconia digitata</name>
    <dbReference type="NCBI Taxonomy" id="1303443"/>
    <lineage>
        <taxon>Eukaryota</taxon>
        <taxon>Fungi</taxon>
        <taxon>Dikarya</taxon>
        <taxon>Ascomycota</taxon>
        <taxon>Pezizomycotina</taxon>
        <taxon>Dothideomycetes</taxon>
        <taxon>Pleosporomycetidae</taxon>
        <taxon>Pleosporales</taxon>
        <taxon>Massarineae</taxon>
        <taxon>Periconiaceae</taxon>
        <taxon>Periconia</taxon>
    </lineage>
</organism>
<proteinExistence type="predicted"/>
<accession>A0A9W4XLR3</accession>